<dbReference type="EMBL" id="LJZO01000007">
    <property type="protein sequence ID" value="ROW00969.1"/>
    <property type="molecule type" value="Genomic_DNA"/>
</dbReference>
<keyword evidence="2" id="KW-1185">Reference proteome</keyword>
<dbReference type="Proteomes" id="UP000284375">
    <property type="component" value="Unassembled WGS sequence"/>
</dbReference>
<protein>
    <submittedName>
        <fullName evidence="1">Uncharacterized protein</fullName>
    </submittedName>
</protein>
<proteinExistence type="predicted"/>
<dbReference type="OrthoDB" id="5416609at2759"/>
<dbReference type="InterPro" id="IPR023214">
    <property type="entry name" value="HAD_sf"/>
</dbReference>
<name>A0A423WC71_CYTCH</name>
<reference evidence="1 2" key="1">
    <citation type="submission" date="2015-09" db="EMBL/GenBank/DDBJ databases">
        <title>Host preference determinants of Valsa canker pathogens revealed by comparative genomics.</title>
        <authorList>
            <person name="Yin Z."/>
            <person name="Huang L."/>
        </authorList>
    </citation>
    <scope>NUCLEOTIDE SEQUENCE [LARGE SCALE GENOMIC DNA]</scope>
    <source>
        <strain evidence="1 2">YSFL</strain>
    </source>
</reference>
<organism evidence="1 2">
    <name type="scientific">Cytospora chrysosperma</name>
    <name type="common">Cytospora canker fungus</name>
    <name type="synonym">Sphaeria chrysosperma</name>
    <dbReference type="NCBI Taxonomy" id="252740"/>
    <lineage>
        <taxon>Eukaryota</taxon>
        <taxon>Fungi</taxon>
        <taxon>Dikarya</taxon>
        <taxon>Ascomycota</taxon>
        <taxon>Pezizomycotina</taxon>
        <taxon>Sordariomycetes</taxon>
        <taxon>Sordariomycetidae</taxon>
        <taxon>Diaporthales</taxon>
        <taxon>Cytosporaceae</taxon>
        <taxon>Cytospora</taxon>
    </lineage>
</organism>
<dbReference type="InterPro" id="IPR036412">
    <property type="entry name" value="HAD-like_sf"/>
</dbReference>
<comment type="caution">
    <text evidence="1">The sequence shown here is derived from an EMBL/GenBank/DDBJ whole genome shotgun (WGS) entry which is preliminary data.</text>
</comment>
<evidence type="ECO:0000313" key="1">
    <source>
        <dbReference type="EMBL" id="ROW00969.1"/>
    </source>
</evidence>
<gene>
    <name evidence="1" type="ORF">VSDG_02702</name>
</gene>
<accession>A0A423WC71</accession>
<evidence type="ECO:0000313" key="2">
    <source>
        <dbReference type="Proteomes" id="UP000284375"/>
    </source>
</evidence>
<sequence>MTSGDRCIWKEVLLQEARLDDGVKVIGGSRLSDVVVINPDVKSGIVTRLLGRYGVRAYAFGDSEVDVPMLKAAAKSILSWELLNEKKTDIMAPMRSGGPMALSMSEAFPAGMFVHANGPEEIESQHLLGRRNIILGDCVVNSSAPVLESIQYTR</sequence>
<dbReference type="Gene3D" id="3.40.50.1000">
    <property type="entry name" value="HAD superfamily/HAD-like"/>
    <property type="match status" value="1"/>
</dbReference>
<dbReference type="AlphaFoldDB" id="A0A423WC71"/>
<dbReference type="STRING" id="252740.A0A423WC71"/>
<dbReference type="SUPFAM" id="SSF56784">
    <property type="entry name" value="HAD-like"/>
    <property type="match status" value="1"/>
</dbReference>